<accession>A0A0F9PYR3</accession>
<dbReference type="AlphaFoldDB" id="A0A0F9PYR3"/>
<dbReference type="InterPro" id="IPR033749">
    <property type="entry name" value="Polyprenyl_synt_CS"/>
</dbReference>
<keyword evidence="1" id="KW-0479">Metal-binding</keyword>
<dbReference type="EMBL" id="LAZR01004717">
    <property type="protein sequence ID" value="KKN06206.1"/>
    <property type="molecule type" value="Genomic_DNA"/>
</dbReference>
<evidence type="ECO:0000313" key="3">
    <source>
        <dbReference type="EMBL" id="KKN06206.1"/>
    </source>
</evidence>
<reference evidence="3" key="1">
    <citation type="journal article" date="2015" name="Nature">
        <title>Complex archaea that bridge the gap between prokaryotes and eukaryotes.</title>
        <authorList>
            <person name="Spang A."/>
            <person name="Saw J.H."/>
            <person name="Jorgensen S.L."/>
            <person name="Zaremba-Niedzwiedzka K."/>
            <person name="Martijn J."/>
            <person name="Lind A.E."/>
            <person name="van Eijk R."/>
            <person name="Schleper C."/>
            <person name="Guy L."/>
            <person name="Ettema T.J."/>
        </authorList>
    </citation>
    <scope>NUCLEOTIDE SEQUENCE</scope>
</reference>
<dbReference type="GO" id="GO:0004659">
    <property type="term" value="F:prenyltransferase activity"/>
    <property type="evidence" value="ECO:0007669"/>
    <property type="project" value="InterPro"/>
</dbReference>
<dbReference type="CDD" id="cd00685">
    <property type="entry name" value="Trans_IPPS_HT"/>
    <property type="match status" value="1"/>
</dbReference>
<dbReference type="InterPro" id="IPR000092">
    <property type="entry name" value="Polyprenyl_synt"/>
</dbReference>
<dbReference type="Gene3D" id="1.10.600.10">
    <property type="entry name" value="Farnesyl Diphosphate Synthase"/>
    <property type="match status" value="1"/>
</dbReference>
<comment type="caution">
    <text evidence="3">The sequence shown here is derived from an EMBL/GenBank/DDBJ whole genome shotgun (WGS) entry which is preliminary data.</text>
</comment>
<dbReference type="PROSITE" id="PS00444">
    <property type="entry name" value="POLYPRENYL_SYNTHASE_2"/>
    <property type="match status" value="1"/>
</dbReference>
<proteinExistence type="predicted"/>
<protein>
    <recommendedName>
        <fullName evidence="4">Polyprenyl synthetase family protein</fullName>
    </recommendedName>
</protein>
<dbReference type="SUPFAM" id="SSF48576">
    <property type="entry name" value="Terpenoid synthases"/>
    <property type="match status" value="1"/>
</dbReference>
<keyword evidence="2" id="KW-0460">Magnesium</keyword>
<dbReference type="Pfam" id="PF00348">
    <property type="entry name" value="polyprenyl_synt"/>
    <property type="match status" value="1"/>
</dbReference>
<dbReference type="PANTHER" id="PTHR12001">
    <property type="entry name" value="GERANYLGERANYL PYROPHOSPHATE SYNTHASE"/>
    <property type="match status" value="1"/>
</dbReference>
<sequence>MNLLDGYRAKVEDELKLCLGIGGTPLLGLNTMNAYHMGFCDRDGKPISASKGKYLRPLSCIAMCAGLGGDPEQAIPAAAALELTHRTTLIFDDIQDNGEERNNQPTVCAIWGAAQAINAGLALSCYARLATHRLSLRNIPSGKVLGISSVLENAVIDLCHGQYMDISFEDSLSVGSEDYLRMVSGKTGSLFGVSCEVGARLASPDQTITGNARQFGINIGIAFQVHDDYLGIWGDEDLVGKTANDIQQQKRSLPVVLALNQFPDEIVSPHRTMRNWLNAEFISREDVSDIRAWMEQKGIPEQMKKIEESYIRKASKNLKELSLLKEWAGYFEEMLSFLSQRKI</sequence>
<name>A0A0F9PYR3_9ZZZZ</name>
<evidence type="ECO:0000256" key="1">
    <source>
        <dbReference type="ARBA" id="ARBA00022723"/>
    </source>
</evidence>
<organism evidence="3">
    <name type="scientific">marine sediment metagenome</name>
    <dbReference type="NCBI Taxonomy" id="412755"/>
    <lineage>
        <taxon>unclassified sequences</taxon>
        <taxon>metagenomes</taxon>
        <taxon>ecological metagenomes</taxon>
    </lineage>
</organism>
<dbReference type="GO" id="GO:0008299">
    <property type="term" value="P:isoprenoid biosynthetic process"/>
    <property type="evidence" value="ECO:0007669"/>
    <property type="project" value="InterPro"/>
</dbReference>
<dbReference type="InterPro" id="IPR008949">
    <property type="entry name" value="Isoprenoid_synthase_dom_sf"/>
</dbReference>
<dbReference type="PANTHER" id="PTHR12001:SF86">
    <property type="entry name" value="GERANYLGERANYL DIPHOSPHATE SYNTHASE"/>
    <property type="match status" value="1"/>
</dbReference>
<dbReference type="GO" id="GO:0046872">
    <property type="term" value="F:metal ion binding"/>
    <property type="evidence" value="ECO:0007669"/>
    <property type="project" value="UniProtKB-KW"/>
</dbReference>
<gene>
    <name evidence="3" type="ORF">LCGC14_1079710</name>
</gene>
<dbReference type="SFLD" id="SFLDS00005">
    <property type="entry name" value="Isoprenoid_Synthase_Type_I"/>
    <property type="match status" value="1"/>
</dbReference>
<evidence type="ECO:0000256" key="2">
    <source>
        <dbReference type="ARBA" id="ARBA00022842"/>
    </source>
</evidence>
<evidence type="ECO:0008006" key="4">
    <source>
        <dbReference type="Google" id="ProtNLM"/>
    </source>
</evidence>